<accession>A0A7S4JH53</accession>
<sequence length="139" mass="14685">MGIEAVIAARRSGAMPSKEELQQRTAALVAKSGDERQKPASVDEKERQQLAELMSVEALQKRCDEIVAEGMPAEEELLVVPAPSGGSLLHGSYDEAANAASFADALAEWRGESVAPAARPSSHSSSLGDRLLAKRDACV</sequence>
<evidence type="ECO:0000256" key="1">
    <source>
        <dbReference type="SAM" id="MobiDB-lite"/>
    </source>
</evidence>
<organism evidence="2">
    <name type="scientific">Prymnesium polylepis</name>
    <dbReference type="NCBI Taxonomy" id="72548"/>
    <lineage>
        <taxon>Eukaryota</taxon>
        <taxon>Haptista</taxon>
        <taxon>Haptophyta</taxon>
        <taxon>Prymnesiophyceae</taxon>
        <taxon>Prymnesiales</taxon>
        <taxon>Prymnesiaceae</taxon>
        <taxon>Prymnesium</taxon>
    </lineage>
</organism>
<protein>
    <submittedName>
        <fullName evidence="2">Uncharacterized protein</fullName>
    </submittedName>
</protein>
<feature type="region of interest" description="Disordered" evidence="1">
    <location>
        <begin position="112"/>
        <end position="139"/>
    </location>
</feature>
<reference evidence="2" key="1">
    <citation type="submission" date="2021-01" db="EMBL/GenBank/DDBJ databases">
        <authorList>
            <person name="Corre E."/>
            <person name="Pelletier E."/>
            <person name="Niang G."/>
            <person name="Scheremetjew M."/>
            <person name="Finn R."/>
            <person name="Kale V."/>
            <person name="Holt S."/>
            <person name="Cochrane G."/>
            <person name="Meng A."/>
            <person name="Brown T."/>
            <person name="Cohen L."/>
        </authorList>
    </citation>
    <scope>NUCLEOTIDE SEQUENCE</scope>
    <source>
        <strain evidence="2">UIO037</strain>
    </source>
</reference>
<gene>
    <name evidence="2" type="ORF">CPOL0286_LOCUS17089</name>
</gene>
<name>A0A7S4JH53_9EUKA</name>
<dbReference type="EMBL" id="HBKO01037277">
    <property type="protein sequence ID" value="CAE2263500.1"/>
    <property type="molecule type" value="Transcribed_RNA"/>
</dbReference>
<proteinExistence type="predicted"/>
<feature type="compositionally biased region" description="Low complexity" evidence="1">
    <location>
        <begin position="113"/>
        <end position="126"/>
    </location>
</feature>
<evidence type="ECO:0000313" key="2">
    <source>
        <dbReference type="EMBL" id="CAE2263500.1"/>
    </source>
</evidence>
<dbReference type="AlphaFoldDB" id="A0A7S4JH53"/>